<proteinExistence type="predicted"/>
<evidence type="ECO:0000313" key="3">
    <source>
        <dbReference type="Proteomes" id="UP000295165"/>
    </source>
</evidence>
<comment type="caution">
    <text evidence="2">The sequence shown here is derived from an EMBL/GenBank/DDBJ whole genome shotgun (WGS) entry which is preliminary data.</text>
</comment>
<feature type="transmembrane region" description="Helical" evidence="1">
    <location>
        <begin position="91"/>
        <end position="120"/>
    </location>
</feature>
<dbReference type="EMBL" id="PECC01000030">
    <property type="protein sequence ID" value="TDZ47610.1"/>
    <property type="molecule type" value="Genomic_DNA"/>
</dbReference>
<keyword evidence="3" id="KW-1185">Reference proteome</keyword>
<dbReference type="InterPro" id="IPR004676">
    <property type="entry name" value="Cd-R_transporter"/>
</dbReference>
<gene>
    <name evidence="2" type="ORF">CCUG63697_04665</name>
</gene>
<accession>A0A4R8QY83</accession>
<sequence>MIAGQYLAFIAIVAVSIAIAALGSTLLPPAALPYFGLIPILLGLKAGWSAYRERRSDPDPAPQIPAVPRQGPRMWQVAAVTFANGGDNIGVYVPIFAVATTATISMFTAVFLIGVAIWCAGGKYVASHPLIANVLSRWGHIVLPVALISIGVTILITGGAFGP</sequence>
<feature type="transmembrane region" description="Helical" evidence="1">
    <location>
        <begin position="6"/>
        <end position="27"/>
    </location>
</feature>
<dbReference type="AlphaFoldDB" id="A0A4R8QY83"/>
<evidence type="ECO:0000256" key="1">
    <source>
        <dbReference type="SAM" id="Phobius"/>
    </source>
</evidence>
<dbReference type="Proteomes" id="UP000295165">
    <property type="component" value="Unassembled WGS sequence"/>
</dbReference>
<keyword evidence="1" id="KW-1133">Transmembrane helix</keyword>
<organism evidence="2 3">
    <name type="scientific">Mycobacteroides franklinii</name>
    <dbReference type="NCBI Taxonomy" id="948102"/>
    <lineage>
        <taxon>Bacteria</taxon>
        <taxon>Bacillati</taxon>
        <taxon>Actinomycetota</taxon>
        <taxon>Actinomycetes</taxon>
        <taxon>Mycobacteriales</taxon>
        <taxon>Mycobacteriaceae</taxon>
        <taxon>Mycobacteroides</taxon>
    </lineage>
</organism>
<evidence type="ECO:0000313" key="2">
    <source>
        <dbReference type="EMBL" id="TDZ47610.1"/>
    </source>
</evidence>
<protein>
    <submittedName>
        <fullName evidence="2">Cadmium resistance transporter</fullName>
    </submittedName>
</protein>
<reference evidence="2 3" key="1">
    <citation type="journal article" date="2019" name="Sci. Rep.">
        <title>Extended insight into the Mycobacterium chelonae-abscessus complex through whole genome sequencing of Mycobacterium salmoniphilum outbreak and Mycobacterium salmoniphilum-like strains.</title>
        <authorList>
            <person name="Behra P.R.K."/>
            <person name="Das S."/>
            <person name="Pettersson B.M.F."/>
            <person name="Shirreff L."/>
            <person name="DuCote T."/>
            <person name="Jacobsson K.G."/>
            <person name="Ennis D.G."/>
            <person name="Kirsebom L.A."/>
        </authorList>
    </citation>
    <scope>NUCLEOTIDE SEQUENCE [LARGE SCALE GENOMIC DNA]</scope>
    <source>
        <strain evidence="2 3">CCUG 63697</strain>
    </source>
</reference>
<dbReference type="Pfam" id="PF03596">
    <property type="entry name" value="Cad"/>
    <property type="match status" value="1"/>
</dbReference>
<keyword evidence="1" id="KW-0472">Membrane</keyword>
<dbReference type="RefSeq" id="WP_234708073.1">
    <property type="nucleotide sequence ID" value="NZ_PECB01000003.1"/>
</dbReference>
<name>A0A4R8QY83_9MYCO</name>
<feature type="transmembrane region" description="Helical" evidence="1">
    <location>
        <begin position="141"/>
        <end position="161"/>
    </location>
</feature>
<dbReference type="GeneID" id="45762845"/>
<keyword evidence="1" id="KW-0812">Transmembrane</keyword>